<dbReference type="InterPro" id="IPR007630">
    <property type="entry name" value="RNA_pol_sigma70_r4"/>
</dbReference>
<dbReference type="SUPFAM" id="SSF88946">
    <property type="entry name" value="Sigma2 domain of RNA polymerase sigma factors"/>
    <property type="match status" value="1"/>
</dbReference>
<reference evidence="8" key="1">
    <citation type="journal article" date="2014" name="Int. J. Syst. Evol. Microbiol.">
        <title>Complete genome sequence of Corynebacterium casei LMG S-19264T (=DSM 44701T), isolated from a smear-ripened cheese.</title>
        <authorList>
            <consortium name="US DOE Joint Genome Institute (JGI-PGF)"/>
            <person name="Walter F."/>
            <person name="Albersmeier A."/>
            <person name="Kalinowski J."/>
            <person name="Ruckert C."/>
        </authorList>
    </citation>
    <scope>NUCLEOTIDE SEQUENCE</scope>
    <source>
        <strain evidence="8">CGMCC 1.15095</strain>
    </source>
</reference>
<keyword evidence="9" id="KW-1185">Reference proteome</keyword>
<accession>A0A916TRS9</accession>
<keyword evidence="4" id="KW-0804">Transcription</keyword>
<keyword evidence="3" id="KW-0238">DNA-binding</keyword>
<dbReference type="GO" id="GO:0003677">
    <property type="term" value="F:DNA binding"/>
    <property type="evidence" value="ECO:0007669"/>
    <property type="project" value="UniProtKB-KW"/>
</dbReference>
<dbReference type="InterPro" id="IPR013324">
    <property type="entry name" value="RNA_pol_sigma_r3/r4-like"/>
</dbReference>
<dbReference type="Gene3D" id="1.10.1740.10">
    <property type="match status" value="1"/>
</dbReference>
<dbReference type="InterPro" id="IPR000943">
    <property type="entry name" value="RNA_pol_sigma70"/>
</dbReference>
<feature type="domain" description="RNA polymerase sigma-70 region 4" evidence="7">
    <location>
        <begin position="206"/>
        <end position="255"/>
    </location>
</feature>
<reference evidence="8" key="2">
    <citation type="submission" date="2020-09" db="EMBL/GenBank/DDBJ databases">
        <authorList>
            <person name="Sun Q."/>
            <person name="Zhou Y."/>
        </authorList>
    </citation>
    <scope>NUCLEOTIDE SEQUENCE</scope>
    <source>
        <strain evidence="8">CGMCC 1.15095</strain>
    </source>
</reference>
<dbReference type="InterPro" id="IPR014284">
    <property type="entry name" value="RNA_pol_sigma-70_dom"/>
</dbReference>
<sequence length="264" mass="29429">MKLDHSAFEQRAPAPCPSPTYRIPAAQSRRGTGGYQGEVADRVRRFLPMVRRLAWHVHGTGRAGIELDDLMQAGLVALTECAQRHQGPGEDGFAAYAKMRVRGAMVDLIRRTVPMSRGASERRRQLARKEVGLRGELGRDPLPHELAEAMGLDESELHALRDSSQPLRFDSIDEVYSDHNAAFADETPDSLSLLEDEEMRDAVIAAITDLPERLRLIVQLYFVEELNLAEIAQVLDVSVPRVHQLKAQALARLREALEDVAQVL</sequence>
<evidence type="ECO:0000256" key="1">
    <source>
        <dbReference type="ARBA" id="ARBA00023015"/>
    </source>
</evidence>
<dbReference type="Gene3D" id="1.20.140.160">
    <property type="match status" value="1"/>
</dbReference>
<dbReference type="Pfam" id="PF04545">
    <property type="entry name" value="Sigma70_r4"/>
    <property type="match status" value="1"/>
</dbReference>
<comment type="caution">
    <text evidence="8">The sequence shown here is derived from an EMBL/GenBank/DDBJ whole genome shotgun (WGS) entry which is preliminary data.</text>
</comment>
<proteinExistence type="predicted"/>
<feature type="domain" description="RNA polymerase sigma-70 region 2" evidence="6">
    <location>
        <begin position="43"/>
        <end position="111"/>
    </location>
</feature>
<evidence type="ECO:0000259" key="7">
    <source>
        <dbReference type="Pfam" id="PF04545"/>
    </source>
</evidence>
<dbReference type="PRINTS" id="PR00046">
    <property type="entry name" value="SIGMA70FCT"/>
</dbReference>
<dbReference type="InterPro" id="IPR013325">
    <property type="entry name" value="RNA_pol_sigma_r2"/>
</dbReference>
<dbReference type="NCBIfam" id="TIGR02937">
    <property type="entry name" value="sigma70-ECF"/>
    <property type="match status" value="1"/>
</dbReference>
<evidence type="ECO:0000259" key="6">
    <source>
        <dbReference type="Pfam" id="PF04542"/>
    </source>
</evidence>
<dbReference type="RefSeq" id="WP_188769108.1">
    <property type="nucleotide sequence ID" value="NZ_BMHK01000005.1"/>
</dbReference>
<organism evidence="8 9">
    <name type="scientific">Novosphingobium endophyticum</name>
    <dbReference type="NCBI Taxonomy" id="1955250"/>
    <lineage>
        <taxon>Bacteria</taxon>
        <taxon>Pseudomonadati</taxon>
        <taxon>Pseudomonadota</taxon>
        <taxon>Alphaproteobacteria</taxon>
        <taxon>Sphingomonadales</taxon>
        <taxon>Sphingomonadaceae</taxon>
        <taxon>Novosphingobium</taxon>
    </lineage>
</organism>
<keyword evidence="2" id="KW-0731">Sigma factor</keyword>
<dbReference type="GO" id="GO:0006352">
    <property type="term" value="P:DNA-templated transcription initiation"/>
    <property type="evidence" value="ECO:0007669"/>
    <property type="project" value="InterPro"/>
</dbReference>
<dbReference type="CDD" id="cd06171">
    <property type="entry name" value="Sigma70_r4"/>
    <property type="match status" value="1"/>
</dbReference>
<name>A0A916TRS9_9SPHN</name>
<dbReference type="SUPFAM" id="SSF88659">
    <property type="entry name" value="Sigma3 and sigma4 domains of RNA polymerase sigma factors"/>
    <property type="match status" value="2"/>
</dbReference>
<dbReference type="AlphaFoldDB" id="A0A916TRS9"/>
<dbReference type="Proteomes" id="UP000608154">
    <property type="component" value="Unassembled WGS sequence"/>
</dbReference>
<feature type="region of interest" description="Disordered" evidence="5">
    <location>
        <begin position="1"/>
        <end position="35"/>
    </location>
</feature>
<evidence type="ECO:0000256" key="3">
    <source>
        <dbReference type="ARBA" id="ARBA00023125"/>
    </source>
</evidence>
<protein>
    <submittedName>
        <fullName evidence="8">RNA polymerase sigma factor FliA</fullName>
    </submittedName>
</protein>
<evidence type="ECO:0000256" key="5">
    <source>
        <dbReference type="SAM" id="MobiDB-lite"/>
    </source>
</evidence>
<dbReference type="InterPro" id="IPR007627">
    <property type="entry name" value="RNA_pol_sigma70_r2"/>
</dbReference>
<dbReference type="PANTHER" id="PTHR30385">
    <property type="entry name" value="SIGMA FACTOR F FLAGELLAR"/>
    <property type="match status" value="1"/>
</dbReference>
<evidence type="ECO:0000256" key="2">
    <source>
        <dbReference type="ARBA" id="ARBA00023082"/>
    </source>
</evidence>
<gene>
    <name evidence="8" type="primary">fliA</name>
    <name evidence="8" type="ORF">GCM10011494_10040</name>
</gene>
<dbReference type="EMBL" id="BMHK01000005">
    <property type="protein sequence ID" value="GGB93612.1"/>
    <property type="molecule type" value="Genomic_DNA"/>
</dbReference>
<evidence type="ECO:0000256" key="4">
    <source>
        <dbReference type="ARBA" id="ARBA00023163"/>
    </source>
</evidence>
<dbReference type="PANTHER" id="PTHR30385:SF7">
    <property type="entry name" value="RNA POLYMERASE SIGMA FACTOR FLIA"/>
    <property type="match status" value="1"/>
</dbReference>
<evidence type="ECO:0000313" key="8">
    <source>
        <dbReference type="EMBL" id="GGB93612.1"/>
    </source>
</evidence>
<dbReference type="GO" id="GO:0016987">
    <property type="term" value="F:sigma factor activity"/>
    <property type="evidence" value="ECO:0007669"/>
    <property type="project" value="UniProtKB-KW"/>
</dbReference>
<dbReference type="Pfam" id="PF04542">
    <property type="entry name" value="Sigma70_r2"/>
    <property type="match status" value="1"/>
</dbReference>
<evidence type="ECO:0000313" key="9">
    <source>
        <dbReference type="Proteomes" id="UP000608154"/>
    </source>
</evidence>
<keyword evidence="1" id="KW-0805">Transcription regulation</keyword>